<gene>
    <name evidence="2" type="ORF">N5910_03175</name>
</gene>
<dbReference type="InterPro" id="IPR019734">
    <property type="entry name" value="TPR_rpt"/>
</dbReference>
<dbReference type="AlphaFoldDB" id="A0A9E7RU89"/>
<dbReference type="RefSeq" id="WP_261599766.1">
    <property type="nucleotide sequence ID" value="NZ_CP104550.1"/>
</dbReference>
<dbReference type="Gene3D" id="1.25.40.10">
    <property type="entry name" value="Tetratricopeptide repeat domain"/>
    <property type="match status" value="1"/>
</dbReference>
<proteinExistence type="predicted"/>
<keyword evidence="1" id="KW-0802">TPR repeat</keyword>
<dbReference type="SMART" id="SM00028">
    <property type="entry name" value="TPR"/>
    <property type="match status" value="2"/>
</dbReference>
<evidence type="ECO:0000256" key="1">
    <source>
        <dbReference type="PROSITE-ProRule" id="PRU00339"/>
    </source>
</evidence>
<accession>A0A9E7RU89</accession>
<reference evidence="2" key="1">
    <citation type="submission" date="2022-09" db="EMBL/GenBank/DDBJ databases">
        <title>Characterization of three MwoI isoschizomers from sequenced genome and metagenomes.</title>
        <authorList>
            <person name="Fomenkov A."/>
            <person name="Xu S.Y."/>
            <person name="Roberts R.J."/>
        </authorList>
    </citation>
    <scope>NUCLEOTIDE SEQUENCE</scope>
    <source>
        <strain evidence="2">DSM 2970</strain>
    </source>
</reference>
<evidence type="ECO:0000313" key="2">
    <source>
        <dbReference type="EMBL" id="UXH32304.1"/>
    </source>
</evidence>
<dbReference type="GeneID" id="75106221"/>
<dbReference type="PROSITE" id="PS50005">
    <property type="entry name" value="TPR"/>
    <property type="match status" value="1"/>
</dbReference>
<name>A0A9E7RU89_METWO</name>
<dbReference type="Proteomes" id="UP001065373">
    <property type="component" value="Chromosome"/>
</dbReference>
<feature type="repeat" description="TPR" evidence="1">
    <location>
        <begin position="35"/>
        <end position="68"/>
    </location>
</feature>
<protein>
    <submittedName>
        <fullName evidence="2">Tetratricopeptide repeat protein</fullName>
    </submittedName>
</protein>
<sequence>MFRLNFLSIFDSLRNKGGALKHYKQKLHEYQEHEAEVLIDIGVIYLDRGEPQKAAKNFEAALENYRKLNFPEGIAYASELLGDSFMVMRDFERALSCYSDVLSIYSEIRSPLADDIREKIYEAGKIREAISSIEDENESEDSAEDKLAMEVSSEAETLFRLSDELLEFVDGFETYRDAWSCRDMDFLRDNLESAAVIGDGSSGAVLNLLTGKHELEEGGIDDALRFIKRSSRLFKETGDMKGLAVSRVITGIVLFIMDERENLYRVFKEALATFRSLELDDAERVTMKIINTLSRM</sequence>
<dbReference type="EMBL" id="CP104550">
    <property type="protein sequence ID" value="UXH32304.1"/>
    <property type="molecule type" value="Genomic_DNA"/>
</dbReference>
<dbReference type="SUPFAM" id="SSF48452">
    <property type="entry name" value="TPR-like"/>
    <property type="match status" value="1"/>
</dbReference>
<organism evidence="2">
    <name type="scientific">Methanothermobacter wolfeii</name>
    <name type="common">Methanobacterium wolfei</name>
    <dbReference type="NCBI Taxonomy" id="145261"/>
    <lineage>
        <taxon>Archaea</taxon>
        <taxon>Methanobacteriati</taxon>
        <taxon>Methanobacteriota</taxon>
        <taxon>Methanomada group</taxon>
        <taxon>Methanobacteria</taxon>
        <taxon>Methanobacteriales</taxon>
        <taxon>Methanobacteriaceae</taxon>
        <taxon>Methanothermobacter</taxon>
    </lineage>
</organism>
<dbReference type="PANTHER" id="PTHR10098">
    <property type="entry name" value="RAPSYN-RELATED"/>
    <property type="match status" value="1"/>
</dbReference>
<dbReference type="InterPro" id="IPR011990">
    <property type="entry name" value="TPR-like_helical_dom_sf"/>
</dbReference>